<keyword evidence="4" id="KW-1185">Reference proteome</keyword>
<comment type="caution">
    <text evidence="2">The sequence shown here is derived from an EMBL/GenBank/DDBJ whole genome shotgun (WGS) entry which is preliminary data.</text>
</comment>
<accession>A0A090ZC85</accession>
<evidence type="ECO:0000259" key="1">
    <source>
        <dbReference type="Pfam" id="PF01243"/>
    </source>
</evidence>
<evidence type="ECO:0000313" key="3">
    <source>
        <dbReference type="EMBL" id="MUG21408.1"/>
    </source>
</evidence>
<evidence type="ECO:0000313" key="4">
    <source>
        <dbReference type="Proteomes" id="UP000029278"/>
    </source>
</evidence>
<feature type="domain" description="Pyridoxamine 5'-phosphate oxidase N-terminal" evidence="1">
    <location>
        <begin position="36"/>
        <end position="139"/>
    </location>
</feature>
<sequence length="211" mass="23831">MKASIFNDIVTSEEELRTLCGFPKELVKNKAVTVIDRHCRDFISKSPLIFLSTADSAGSCDVSPRGDAAGFVHVMDDRHLIIPERPGNKRFDSLRNILENPRIGLIFMIPGLGETLRINGQAWIVKDREILKNMEAFGKVPVLGIGVKVEECYMHCAKAFKRSHVWDDHYWPKQEELPNPAKIIAAHAEKLKLSADEVAASLKESYEQRLY</sequence>
<evidence type="ECO:0000313" key="2">
    <source>
        <dbReference type="EMBL" id="KFN08899.1"/>
    </source>
</evidence>
<dbReference type="PANTHER" id="PTHR42815">
    <property type="entry name" value="FAD-BINDING, PUTATIVE (AFU_ORTHOLOGUE AFUA_6G07600)-RELATED"/>
    <property type="match status" value="1"/>
</dbReference>
<dbReference type="GeneID" id="77007129"/>
<reference evidence="2 4" key="1">
    <citation type="submission" date="2014-04" db="EMBL/GenBank/DDBJ databases">
        <authorList>
            <person name="Bishop-Lilly K.A."/>
            <person name="Broomall S.M."/>
            <person name="Chain P.S."/>
            <person name="Chertkov O."/>
            <person name="Coyne S.R."/>
            <person name="Daligault H.E."/>
            <person name="Davenport K.W."/>
            <person name="Erkkila T."/>
            <person name="Frey K.G."/>
            <person name="Gibbons H.S."/>
            <person name="Gu W."/>
            <person name="Jaissle J."/>
            <person name="Johnson S.L."/>
            <person name="Koroleva G.I."/>
            <person name="Ladner J.T."/>
            <person name="Lo C.-C."/>
            <person name="Minogue T.D."/>
            <person name="Munk C."/>
            <person name="Palacios G.F."/>
            <person name="Redden C.L."/>
            <person name="Rosenzweig C.N."/>
            <person name="Scholz M.B."/>
            <person name="Teshima H."/>
            <person name="Xu Y."/>
        </authorList>
    </citation>
    <scope>NUCLEOTIDE SEQUENCE [LARGE SCALE GENOMIC DNA]</scope>
    <source>
        <strain evidence="2 4">8244</strain>
    </source>
</reference>
<proteinExistence type="predicted"/>
<organism evidence="2 4">
    <name type="scientific">Paenibacillus macerans</name>
    <name type="common">Bacillus macerans</name>
    <dbReference type="NCBI Taxonomy" id="44252"/>
    <lineage>
        <taxon>Bacteria</taxon>
        <taxon>Bacillati</taxon>
        <taxon>Bacillota</taxon>
        <taxon>Bacilli</taxon>
        <taxon>Bacillales</taxon>
        <taxon>Paenibacillaceae</taxon>
        <taxon>Paenibacillus</taxon>
    </lineage>
</organism>
<dbReference type="STRING" id="44252.DJ90_5108"/>
<dbReference type="Proteomes" id="UP000029278">
    <property type="component" value="Unassembled WGS sequence"/>
</dbReference>
<dbReference type="EMBL" id="WNZZ01000002">
    <property type="protein sequence ID" value="MUG21408.1"/>
    <property type="molecule type" value="Genomic_DNA"/>
</dbReference>
<dbReference type="Gene3D" id="2.30.110.10">
    <property type="entry name" value="Electron Transport, Fmn-binding Protein, Chain A"/>
    <property type="match status" value="1"/>
</dbReference>
<gene>
    <name evidence="2" type="ORF">DJ90_5108</name>
    <name evidence="3" type="ORF">GNQ08_03045</name>
</gene>
<dbReference type="EMBL" id="JMQA01000025">
    <property type="protein sequence ID" value="KFN08899.1"/>
    <property type="molecule type" value="Genomic_DNA"/>
</dbReference>
<dbReference type="SUPFAM" id="SSF50475">
    <property type="entry name" value="FMN-binding split barrel"/>
    <property type="match status" value="1"/>
</dbReference>
<reference evidence="3 5" key="2">
    <citation type="submission" date="2019-11" db="EMBL/GenBank/DDBJ databases">
        <title>Draft genome sequences of five Paenibacillus species of dairy origin.</title>
        <authorList>
            <person name="Olajide A.M."/>
            <person name="Chen S."/>
            <person name="Lapointe G."/>
        </authorList>
    </citation>
    <scope>NUCLEOTIDE SEQUENCE [LARGE SCALE GENOMIC DNA]</scope>
    <source>
        <strain evidence="3 5">3CT49</strain>
    </source>
</reference>
<protein>
    <submittedName>
        <fullName evidence="3">Pyridoxamine 5'-phosphate oxidase family protein</fullName>
    </submittedName>
    <submittedName>
        <fullName evidence="2">Pyridoxamine 5'-phosphate oxidase, FMN-binding family protein</fullName>
    </submittedName>
</protein>
<evidence type="ECO:0000313" key="5">
    <source>
        <dbReference type="Proteomes" id="UP000442469"/>
    </source>
</evidence>
<dbReference type="Pfam" id="PF01243">
    <property type="entry name" value="PNPOx_N"/>
    <property type="match status" value="1"/>
</dbReference>
<dbReference type="PATRIC" id="fig|44252.3.peg.2720"/>
<dbReference type="InterPro" id="IPR011576">
    <property type="entry name" value="Pyridox_Oxase_N"/>
</dbReference>
<dbReference type="Proteomes" id="UP000442469">
    <property type="component" value="Unassembled WGS sequence"/>
</dbReference>
<dbReference type="AlphaFoldDB" id="A0A090ZC85"/>
<dbReference type="OrthoDB" id="9796486at2"/>
<dbReference type="InterPro" id="IPR024029">
    <property type="entry name" value="Pyridox_Oxase_FMN-dep"/>
</dbReference>
<dbReference type="RefSeq" id="WP_036622879.1">
    <property type="nucleotide sequence ID" value="NZ_JAKOBR010000058.1"/>
</dbReference>
<dbReference type="PANTHER" id="PTHR42815:SF2">
    <property type="entry name" value="FAD-BINDING, PUTATIVE (AFU_ORTHOLOGUE AFUA_6G07600)-RELATED"/>
    <property type="match status" value="1"/>
</dbReference>
<dbReference type="InterPro" id="IPR012349">
    <property type="entry name" value="Split_barrel_FMN-bd"/>
</dbReference>
<dbReference type="HOGENOM" id="CLU_085054_1_0_9"/>
<name>A0A090ZC85_PAEMA</name>
<dbReference type="NCBIfam" id="TIGR04025">
    <property type="entry name" value="PPOX_FMN_DR2398"/>
    <property type="match status" value="1"/>
</dbReference>